<protein>
    <submittedName>
        <fullName evidence="2">Uncharacterized protein</fullName>
    </submittedName>
</protein>
<comment type="caution">
    <text evidence="2">The sequence shown here is derived from an EMBL/GenBank/DDBJ whole genome shotgun (WGS) entry which is preliminary data.</text>
</comment>
<evidence type="ECO:0000256" key="1">
    <source>
        <dbReference type="SAM" id="Phobius"/>
    </source>
</evidence>
<keyword evidence="1" id="KW-0472">Membrane</keyword>
<evidence type="ECO:0000313" key="2">
    <source>
        <dbReference type="EMBL" id="KKN11991.1"/>
    </source>
</evidence>
<proteinExistence type="predicted"/>
<gene>
    <name evidence="2" type="ORF">LCGC14_1021050</name>
</gene>
<name>A0A0F9QFI3_9ZZZZ</name>
<keyword evidence="1" id="KW-1133">Transmembrane helix</keyword>
<keyword evidence="1" id="KW-0812">Transmembrane</keyword>
<accession>A0A0F9QFI3</accession>
<feature type="transmembrane region" description="Helical" evidence="1">
    <location>
        <begin position="6"/>
        <end position="27"/>
    </location>
</feature>
<dbReference type="EMBL" id="LAZR01004080">
    <property type="protein sequence ID" value="KKN11991.1"/>
    <property type="molecule type" value="Genomic_DNA"/>
</dbReference>
<dbReference type="AlphaFoldDB" id="A0A0F9QFI3"/>
<organism evidence="2">
    <name type="scientific">marine sediment metagenome</name>
    <dbReference type="NCBI Taxonomy" id="412755"/>
    <lineage>
        <taxon>unclassified sequences</taxon>
        <taxon>metagenomes</taxon>
        <taxon>ecological metagenomes</taxon>
    </lineage>
</organism>
<sequence length="36" mass="4156">MEQKLTWFLIGFFVGALVVLVMEFFILGPDLLRLAQ</sequence>
<reference evidence="2" key="1">
    <citation type="journal article" date="2015" name="Nature">
        <title>Complex archaea that bridge the gap between prokaryotes and eukaryotes.</title>
        <authorList>
            <person name="Spang A."/>
            <person name="Saw J.H."/>
            <person name="Jorgensen S.L."/>
            <person name="Zaremba-Niedzwiedzka K."/>
            <person name="Martijn J."/>
            <person name="Lind A.E."/>
            <person name="van Eijk R."/>
            <person name="Schleper C."/>
            <person name="Guy L."/>
            <person name="Ettema T.J."/>
        </authorList>
    </citation>
    <scope>NUCLEOTIDE SEQUENCE</scope>
</reference>